<sequence>MLSITPIKTAATAASYYLTEEVGEKEGADAKKPPSFWLGKLAQEAGMKGQPVKPGELQAALEGTWRGENIHGKRHQHRCGFDLTLSAPKSLSIMALMGGDERLLTAHDHAVKYTLAHLEKDTAQAKITHTKGTQSFENTGRLLFAVIRHQTSRENDPQLHSHALMLNMTRDSQGRLRALASRLKQDGGILQGTSERIYHFQKYYTALYQSHLAKSCERLGYATRAAGKGQFEIDGVPVSLIETCSSRSHQIDQRVLELGYNSQATRDYAAKNTRQEKTRQDPAALQEQWQKTLRDSGFDARDLVTQSRQNHAPSRAAPLVKQGAREALIRAVSHLGQHHNALHLETLVATAAFEFVREIGVSALDIKAAAEQWIADGKLQPVAGTGRYTTRDMIETEQALLSATQGRAKGLGAQVSKRALSDLNIDETHRQQLTRLIQSSRQFHCINVFGPTHQVSTALSFALTASNITTQRLNQGGSVPSNPSGMLSPENTHTLPTPTALTPWLANGDKSAQAVWVVDEAQKMSARELLQLSSHARDARSKVVLLNRTTSRQGRKAHNALDVFAKGHVVQTDWLNHRHTDSLVTLHPLDEVRIAQTYARLPDKDQTQVLVTARHTQKRLTDQIRQTLQNAGQLSRSGVVIDALQPAFLSPAQTTLAKHYQPGMVLRHWTEKVRQDYLVTSSDTGRNTLDVMRQSDGQSQQWDLSSKAFRSRDLQVWKPTLMPLGTGERVTALQSDRSRHLQAHHTYTVTHIEGDTVTLKGPKGAITSLDIAALNGAPLAYEYVKTAANPAPKPHTLLVAKAYALSRPLLSELTDGSQKVDVFTDDEAKALQRVERNEFRPSAIERLMDAEGAPERYLSQATAQSVRQDVQRVLTHRQSPPPHSNVERAVQFALAHLSERNAAFSQQALVVEAVRYAFSETDNPVTREEILSSLAHCQGTLSADYTDGTRWTTRDAMETENAILTNIASGKDQRKPFATSQDTHAYLARHSSLIRGQRDAITLISTTSDAFVGVQGLAGTGKSTMLETNVGLIHAVQASLQPTRILGLAPTHAAVSELETKGIQAQTLASLLSDLEQGKTQSEQYQNTLFFLDESSMVSNRQALTLTELVLSSHARLVMLGDKEQLLSLGAGKPFELAIQRGTMDVAYMTDIVRQQPRALRGAVHNMVDHQPYSALAKLRQQSSSASLGTEHVVSTRDKRIQDPALARQMAAEALPWRVAQDYLSRTEKTRAATLVIAYTNQERDDITHHIRQGRQTRKEMGDENIPTLRLRAIGASNAELKTMMPYQKGGIVSLKQGHYATITRVDQAQGVVMLKDDSNGQPSVLLPAHRDHRFTTVFSVSSQPLSKGDRIMTRFTDKTRGIRANVEYTVTLATQTAVSAQSEDGKHLTLDPRQTKDGHWDYAYTRTADMAQGATYPYVLTAIKGKGQLTNIRRAYIDVSRGSQHVRLYTDNPESMMRSWLANDTTKLSALDTLEKTPQTHAPYFNDAPLPKEDPRFLDANGAFNGPAFSQYVHGALPHYTESLAKKYLGSPNQSKSTRDHLVFGRGRALLRVNLTGPYRGHFQDESRGEKGSLIALIMREEQLGYGQALARAHELLTDPQTHHLIANPKHDALVATLPQVLKKREENAKRLWSEGIPVNKTPLKTYLSQFNASSAHYSSIRYHQEVYSSEDQRTHPAMLVAVHDNQKNVKGLEITYLTPQGEKNQQLAINPRRLGNVKGHWTEVEQGTDRHTTIISTRIEDGLEAATHASGKYDVLNVGATKDLISLSPAEVRAQVLVILSAQQQALSQTLKNQIVQRFENSQVRFVSHEALKHEVETLLSNRHTDHANRWEPELDDTTHSNIRPSASQHTYSDHQHSEQLRHHQTPKQQELDWDHDVTPTQPERQKER</sequence>
<feature type="domain" description="TrwC relaxase" evidence="2">
    <location>
        <begin position="12"/>
        <end position="294"/>
    </location>
</feature>
<feature type="domain" description="TraI 2B/2B-like" evidence="3">
    <location>
        <begin position="643"/>
        <end position="706"/>
    </location>
</feature>
<reference evidence="5" key="1">
    <citation type="submission" date="2010-02" db="EMBL/GenBank/DDBJ databases">
        <authorList>
            <person name="Genoscope - CEA"/>
        </authorList>
    </citation>
    <scope>NUCLEOTIDE SEQUENCE</scope>
    <source>
        <plasmid evidence="5">VIBNI_pA</plasmid>
    </source>
</reference>
<feature type="domain" description="DUF7146" evidence="4">
    <location>
        <begin position="1625"/>
        <end position="1723"/>
    </location>
</feature>
<dbReference type="InterPro" id="IPR055570">
    <property type="entry name" value="DUF7146"/>
</dbReference>
<evidence type="ECO:0000256" key="1">
    <source>
        <dbReference type="SAM" id="MobiDB-lite"/>
    </source>
</evidence>
<dbReference type="Gene3D" id="3.40.50.300">
    <property type="entry name" value="P-loop containing nucleotide triphosphate hydrolases"/>
    <property type="match status" value="1"/>
</dbReference>
<feature type="compositionally biased region" description="Basic and acidic residues" evidence="1">
    <location>
        <begin position="1854"/>
        <end position="1864"/>
    </location>
</feature>
<name>A0A9P1JLG3_9VIBR</name>
<dbReference type="Pfam" id="PF08751">
    <property type="entry name" value="TrwC"/>
    <property type="match status" value="1"/>
</dbReference>
<dbReference type="Pfam" id="PF23639">
    <property type="entry name" value="DUF7146"/>
    <property type="match status" value="1"/>
</dbReference>
<dbReference type="InterPro" id="IPR014862">
    <property type="entry name" value="TrwC"/>
</dbReference>
<dbReference type="InterPro" id="IPR040668">
    <property type="entry name" value="TraI_2B"/>
</dbReference>
<dbReference type="Pfam" id="PF18340">
    <property type="entry name" value="TraI_2B"/>
    <property type="match status" value="1"/>
</dbReference>
<dbReference type="NCBIfam" id="TIGR02686">
    <property type="entry name" value="relax_trwC"/>
    <property type="match status" value="1"/>
</dbReference>
<dbReference type="InterPro" id="IPR027417">
    <property type="entry name" value="P-loop_NTPase"/>
</dbReference>
<dbReference type="EMBL" id="FP893246">
    <property type="protein sequence ID" value="CBJ93141.1"/>
    <property type="molecule type" value="Genomic_DNA"/>
</dbReference>
<dbReference type="InterPro" id="IPR014129">
    <property type="entry name" value="Conjug_relaxase_TraI"/>
</dbReference>
<keyword evidence="5" id="KW-0614">Plasmid</keyword>
<dbReference type="InterPro" id="IPR014059">
    <property type="entry name" value="TraI/TrwC_relax"/>
</dbReference>
<dbReference type="NCBIfam" id="TIGR02760">
    <property type="entry name" value="TraI_TIGR"/>
    <property type="match status" value="1"/>
</dbReference>
<geneLocation type="plasmid" evidence="5">
    <name>VIBNI_pA</name>
</geneLocation>
<dbReference type="NCBIfam" id="NF041492">
    <property type="entry name" value="MobF"/>
    <property type="match status" value="1"/>
</dbReference>
<feature type="compositionally biased region" description="Basic and acidic residues" evidence="1">
    <location>
        <begin position="1827"/>
        <end position="1841"/>
    </location>
</feature>
<dbReference type="RefSeq" id="WP_013610277.1">
    <property type="nucleotide sequence ID" value="NC_015156.1"/>
</dbReference>
<dbReference type="Pfam" id="PF13604">
    <property type="entry name" value="AAA_30"/>
    <property type="match status" value="1"/>
</dbReference>
<evidence type="ECO:0000259" key="2">
    <source>
        <dbReference type="Pfam" id="PF08751"/>
    </source>
</evidence>
<protein>
    <recommendedName>
        <fullName evidence="6">Conjugative transfer relaxase/helicase TraI</fullName>
    </recommendedName>
</protein>
<dbReference type="SUPFAM" id="SSF52540">
    <property type="entry name" value="P-loop containing nucleoside triphosphate hydrolases"/>
    <property type="match status" value="2"/>
</dbReference>
<feature type="compositionally biased region" description="Basic and acidic residues" evidence="1">
    <location>
        <begin position="1872"/>
        <end position="1891"/>
    </location>
</feature>
<evidence type="ECO:0008006" key="6">
    <source>
        <dbReference type="Google" id="ProtNLM"/>
    </source>
</evidence>
<evidence type="ECO:0000313" key="5">
    <source>
        <dbReference type="EMBL" id="CBJ93141.1"/>
    </source>
</evidence>
<organism evidence="5">
    <name type="scientific">Vibrio nigripulchritudo</name>
    <dbReference type="NCBI Taxonomy" id="28173"/>
    <lineage>
        <taxon>Bacteria</taxon>
        <taxon>Pseudomonadati</taxon>
        <taxon>Pseudomonadota</taxon>
        <taxon>Gammaproteobacteria</taxon>
        <taxon>Vibrionales</taxon>
        <taxon>Vibrionaceae</taxon>
        <taxon>Vibrio</taxon>
    </lineage>
</organism>
<feature type="region of interest" description="Disordered" evidence="1">
    <location>
        <begin position="1827"/>
        <end position="1891"/>
    </location>
</feature>
<dbReference type="CDD" id="cd17933">
    <property type="entry name" value="DEXSc_RecD-like"/>
    <property type="match status" value="1"/>
</dbReference>
<accession>A0A9P1JLG3</accession>
<gene>
    <name evidence="5" type="ORF">VIBNI_0111</name>
</gene>
<feature type="compositionally biased region" description="Polar residues" evidence="1">
    <location>
        <begin position="1842"/>
        <end position="1853"/>
    </location>
</feature>
<evidence type="ECO:0000259" key="4">
    <source>
        <dbReference type="Pfam" id="PF23639"/>
    </source>
</evidence>
<evidence type="ECO:0000259" key="3">
    <source>
        <dbReference type="Pfam" id="PF18340"/>
    </source>
</evidence>
<proteinExistence type="predicted"/>
<dbReference type="SUPFAM" id="SSF55464">
    <property type="entry name" value="Origin of replication-binding domain, RBD-like"/>
    <property type="match status" value="1"/>
</dbReference>